<evidence type="ECO:0000313" key="3">
    <source>
        <dbReference type="Proteomes" id="UP000284842"/>
    </source>
</evidence>
<dbReference type="OrthoDB" id="2987506at2759"/>
<accession>A0A409YGI0</accession>
<dbReference type="AlphaFoldDB" id="A0A409YGI0"/>
<organism evidence="2 3">
    <name type="scientific">Panaeolus cyanescens</name>
    <dbReference type="NCBI Taxonomy" id="181874"/>
    <lineage>
        <taxon>Eukaryota</taxon>
        <taxon>Fungi</taxon>
        <taxon>Dikarya</taxon>
        <taxon>Basidiomycota</taxon>
        <taxon>Agaricomycotina</taxon>
        <taxon>Agaricomycetes</taxon>
        <taxon>Agaricomycetidae</taxon>
        <taxon>Agaricales</taxon>
        <taxon>Agaricineae</taxon>
        <taxon>Galeropsidaceae</taxon>
        <taxon>Panaeolus</taxon>
    </lineage>
</organism>
<proteinExistence type="predicted"/>
<comment type="caution">
    <text evidence="2">The sequence shown here is derived from an EMBL/GenBank/DDBJ whole genome shotgun (WGS) entry which is preliminary data.</text>
</comment>
<dbReference type="InParanoid" id="A0A409YGI0"/>
<name>A0A409YGI0_9AGAR</name>
<dbReference type="Proteomes" id="UP000284842">
    <property type="component" value="Unassembled WGS sequence"/>
</dbReference>
<gene>
    <name evidence="2" type="ORF">CVT24_011348</name>
</gene>
<sequence>MVECTLKVYISDIQLESIPEDYSLCVARYINDVPNVIWAVIEREQITFQNTFKWKDEYQVFAADKFKDSTPVIIKSKSKTITFGQTATYSEQGVMSDPVHDEHVTGLRFRVHNEHANTNLGVSGKGTDGKWTPIFISHTRIIYRGDADFTPLNKAMVFLAPKDLVAGTMLSYIPGPRIEADLTNGQKASVTFTGEAGKGDFVPGPPPDSNSAETKPSPQPKQ</sequence>
<reference evidence="2 3" key="1">
    <citation type="journal article" date="2018" name="Evol. Lett.">
        <title>Horizontal gene cluster transfer increased hallucinogenic mushroom diversity.</title>
        <authorList>
            <person name="Reynolds H.T."/>
            <person name="Vijayakumar V."/>
            <person name="Gluck-Thaler E."/>
            <person name="Korotkin H.B."/>
            <person name="Matheny P.B."/>
            <person name="Slot J.C."/>
        </authorList>
    </citation>
    <scope>NUCLEOTIDE SEQUENCE [LARGE SCALE GENOMIC DNA]</scope>
    <source>
        <strain evidence="2 3">2629</strain>
    </source>
</reference>
<evidence type="ECO:0000313" key="2">
    <source>
        <dbReference type="EMBL" id="PPR02126.1"/>
    </source>
</evidence>
<evidence type="ECO:0000256" key="1">
    <source>
        <dbReference type="SAM" id="MobiDB-lite"/>
    </source>
</evidence>
<keyword evidence="3" id="KW-1185">Reference proteome</keyword>
<protein>
    <submittedName>
        <fullName evidence="2">Uncharacterized protein</fullName>
    </submittedName>
</protein>
<feature type="region of interest" description="Disordered" evidence="1">
    <location>
        <begin position="190"/>
        <end position="222"/>
    </location>
</feature>
<dbReference type="EMBL" id="NHTK01001188">
    <property type="protein sequence ID" value="PPR02126.1"/>
    <property type="molecule type" value="Genomic_DNA"/>
</dbReference>